<reference evidence="2 3" key="1">
    <citation type="submission" date="2017-03" db="EMBL/GenBank/DDBJ databases">
        <title>Draft genome sequence of Streptomyces scabrisporus NF3, endophyte isolated from Amphipterygium adstringens.</title>
        <authorList>
            <person name="Vazquez M."/>
            <person name="Ceapa C.D."/>
            <person name="Rodriguez Luna D."/>
            <person name="Sanchez Esquivel S."/>
        </authorList>
    </citation>
    <scope>NUCLEOTIDE SEQUENCE [LARGE SCALE GENOMIC DNA]</scope>
    <source>
        <strain evidence="2 3">NF3</strain>
    </source>
</reference>
<sequence length="62" mass="6834">MAEFEPLGSAWRKSTKSADVNCVEARHRDEVEVRDSKAPVSRLAFGARSWGSFLHATGRSAN</sequence>
<dbReference type="EMBL" id="MWQN01000001">
    <property type="protein sequence ID" value="OPC82505.1"/>
    <property type="molecule type" value="Genomic_DNA"/>
</dbReference>
<accession>A0A1T3P0M7</accession>
<proteinExistence type="predicted"/>
<comment type="caution">
    <text evidence="2">The sequence shown here is derived from an EMBL/GenBank/DDBJ whole genome shotgun (WGS) entry which is preliminary data.</text>
</comment>
<dbReference type="InterPro" id="IPR007278">
    <property type="entry name" value="DUF397"/>
</dbReference>
<name>A0A1T3P0M7_9ACTN</name>
<gene>
    <name evidence="2" type="ORF">B4N89_17560</name>
</gene>
<dbReference type="AlphaFoldDB" id="A0A1T3P0M7"/>
<evidence type="ECO:0000259" key="1">
    <source>
        <dbReference type="Pfam" id="PF04149"/>
    </source>
</evidence>
<keyword evidence="3" id="KW-1185">Reference proteome</keyword>
<organism evidence="2 3">
    <name type="scientific">Embleya scabrispora</name>
    <dbReference type="NCBI Taxonomy" id="159449"/>
    <lineage>
        <taxon>Bacteria</taxon>
        <taxon>Bacillati</taxon>
        <taxon>Actinomycetota</taxon>
        <taxon>Actinomycetes</taxon>
        <taxon>Kitasatosporales</taxon>
        <taxon>Streptomycetaceae</taxon>
        <taxon>Embleya</taxon>
    </lineage>
</organism>
<dbReference type="RefSeq" id="WP_078976770.1">
    <property type="nucleotide sequence ID" value="NZ_MWQN01000001.1"/>
</dbReference>
<dbReference type="OrthoDB" id="3482540at2"/>
<protein>
    <recommendedName>
        <fullName evidence="1">DUF397 domain-containing protein</fullName>
    </recommendedName>
</protein>
<dbReference type="Proteomes" id="UP000190037">
    <property type="component" value="Unassembled WGS sequence"/>
</dbReference>
<evidence type="ECO:0000313" key="3">
    <source>
        <dbReference type="Proteomes" id="UP000190037"/>
    </source>
</evidence>
<dbReference type="Pfam" id="PF04149">
    <property type="entry name" value="DUF397"/>
    <property type="match status" value="1"/>
</dbReference>
<feature type="domain" description="DUF397" evidence="1">
    <location>
        <begin position="10"/>
        <end position="56"/>
    </location>
</feature>
<evidence type="ECO:0000313" key="2">
    <source>
        <dbReference type="EMBL" id="OPC82505.1"/>
    </source>
</evidence>